<organism evidence="2 3">
    <name type="scientific">Lentinula detonsa</name>
    <dbReference type="NCBI Taxonomy" id="2804962"/>
    <lineage>
        <taxon>Eukaryota</taxon>
        <taxon>Fungi</taxon>
        <taxon>Dikarya</taxon>
        <taxon>Basidiomycota</taxon>
        <taxon>Agaricomycotina</taxon>
        <taxon>Agaricomycetes</taxon>
        <taxon>Agaricomycetidae</taxon>
        <taxon>Agaricales</taxon>
        <taxon>Marasmiineae</taxon>
        <taxon>Omphalotaceae</taxon>
        <taxon>Lentinula</taxon>
    </lineage>
</organism>
<evidence type="ECO:0000256" key="1">
    <source>
        <dbReference type="SAM" id="SignalP"/>
    </source>
</evidence>
<evidence type="ECO:0000313" key="2">
    <source>
        <dbReference type="EMBL" id="KAJ3979674.1"/>
    </source>
</evidence>
<reference evidence="2" key="1">
    <citation type="submission" date="2022-08" db="EMBL/GenBank/DDBJ databases">
        <authorList>
            <consortium name="DOE Joint Genome Institute"/>
            <person name="Min B."/>
            <person name="Riley R."/>
            <person name="Sierra-Patev S."/>
            <person name="Naranjo-Ortiz M."/>
            <person name="Looney B."/>
            <person name="Konkel Z."/>
            <person name="Slot J.C."/>
            <person name="Sakamoto Y."/>
            <person name="Steenwyk J.L."/>
            <person name="Rokas A."/>
            <person name="Carro J."/>
            <person name="Camarero S."/>
            <person name="Ferreira P."/>
            <person name="Molpeceres G."/>
            <person name="Ruiz-Duenas F.J."/>
            <person name="Serrano A."/>
            <person name="Henrissat B."/>
            <person name="Drula E."/>
            <person name="Hughes K.W."/>
            <person name="Mata J.L."/>
            <person name="Ishikawa N.K."/>
            <person name="Vargas-Isla R."/>
            <person name="Ushijima S."/>
            <person name="Smith C.A."/>
            <person name="Ahrendt S."/>
            <person name="Andreopoulos W."/>
            <person name="He G."/>
            <person name="Labutti K."/>
            <person name="Lipzen A."/>
            <person name="Ng V."/>
            <person name="Sandor L."/>
            <person name="Barry K."/>
            <person name="Martinez A.T."/>
            <person name="Xiao Y."/>
            <person name="Gibbons J.G."/>
            <person name="Terashima K."/>
            <person name="Hibbett D.S."/>
            <person name="Grigoriev I.V."/>
        </authorList>
    </citation>
    <scope>NUCLEOTIDE SEQUENCE</scope>
    <source>
        <strain evidence="2">TFB7829</strain>
    </source>
</reference>
<evidence type="ECO:0000313" key="3">
    <source>
        <dbReference type="Proteomes" id="UP001163850"/>
    </source>
</evidence>
<feature type="chain" id="PRO_5041199775" evidence="1">
    <location>
        <begin position="36"/>
        <end position="267"/>
    </location>
</feature>
<comment type="caution">
    <text evidence="2">The sequence shown here is derived from an EMBL/GenBank/DDBJ whole genome shotgun (WGS) entry which is preliminary data.</text>
</comment>
<feature type="signal peptide" evidence="1">
    <location>
        <begin position="1"/>
        <end position="35"/>
    </location>
</feature>
<dbReference type="EMBL" id="MU802291">
    <property type="protein sequence ID" value="KAJ3979674.1"/>
    <property type="molecule type" value="Genomic_DNA"/>
</dbReference>
<name>A0AA38UMZ5_9AGAR</name>
<dbReference type="Proteomes" id="UP001163850">
    <property type="component" value="Unassembled WGS sequence"/>
</dbReference>
<sequence>MIILRRYRIAGRIMSIPNFVVLLLLASTLVNSCDAHPILDWFRKFKGSKGKQREDPYDPNKEVLIGFAYSKSIRGSEGSDFYHSLDLPREELFGNQMKPKDSIILDSTISLLQRGDFADELPNLSDRGRTGLYPYEKCYITLGQNAFDEFKPKIIYSSLPSSLPSYREGSTKLPTYEESHNHPDTQQVVTVTRGKQGHLIMHIPYNTIWRGLYHSLKVRCLGLIARFPNGIEDSQWENWNIPNLPPAQATHHEYQSLRVHTGPKGAN</sequence>
<dbReference type="AlphaFoldDB" id="A0AA38UMZ5"/>
<gene>
    <name evidence="2" type="ORF">F5890DRAFT_1545617</name>
</gene>
<keyword evidence="1" id="KW-0732">Signal</keyword>
<proteinExistence type="predicted"/>
<protein>
    <submittedName>
        <fullName evidence="2">Uncharacterized protein</fullName>
    </submittedName>
</protein>
<accession>A0AA38UMZ5</accession>